<dbReference type="Pfam" id="PF00073">
    <property type="entry name" value="Rhv"/>
    <property type="match status" value="2"/>
</dbReference>
<keyword evidence="3" id="KW-0946">Virion</keyword>
<proteinExistence type="predicted"/>
<evidence type="ECO:0000313" key="7">
    <source>
        <dbReference type="EMBL" id="ASM93985.1"/>
    </source>
</evidence>
<dbReference type="Pfam" id="PF11492">
    <property type="entry name" value="Dicistro_VP4"/>
    <property type="match status" value="1"/>
</dbReference>
<sequence length="851" mass="94032">MTTREDRIHNVRDFLQRPIVIRTGLWASSVVPETTGAQLYTANFPEVLISNSMYQEKLRGFVGLRATLVIKVQVNSQPFQQGRLLLQYFPYAQYMQSRVEIVNKTLQGRSGCPRTDLDISMGTEIEMRIPYVSPHVYYNLITGQGSFGAIYLNVYSQLRDQVSGTGSIEYTVWAHMEDVDVQYPTGAAIFTGSSPNFSNLANKLASGKMTGDEVRDMYSSSTYKEPPAAIFAQAGLELTQLKNNNSPSQGIGQISEGLSTLSRIPIIGNMFTKPAWISAAAANIFKHLGYSKPTVQGLPCESKLRGQTRMANYDGADTSHKLALSSSNEIETKSGLSGTSSDEMALSHVLSIPNFWDKFIWPSTGAGSASGSVLWDNFVTPFKVKNFSSTVTNIFRTTHMGYVANSFGLWRGSIVYTFKFVKTQFHSGRLQISFIPFYYNSTISTGVPDTSKAQRMIVDLRTSTEVSFTVPYVSSRPWMHCIRPESSWLGTNNAKMFNAVTGIIRVEVLNKLVAFNNVFPSIETIVEVHGGPDLTFANPTCPSYIPYGGAIAATTDEASANEIKQEYSVRPIAQTSVMGANEAIPRNDAQKGVHPDSIDTHIISSNWSPEANCIGEKIMSIRQLIKRFGQFNANSITLNSDPTAATAFDSIALAPFSHQIAPTSTTSVTRRMTQLDYYYYLYAFWRGSMRYKLISETTENVVPTSPAGRKKSQFSWDISMFSSLQDTMNTIINLFSTSVNIIVPFRMGNSINNSVGSNIIVDPSVEGVVEFEVPYYNISHISPGTQYSSTDRALNVDNILRGHIPPCAVILRPRTAPSTDNVVFTTFWRAPGDDFSLSYLVGVPPLVNLSR</sequence>
<comment type="subcellular location">
    <subcellularLocation>
        <location evidence="1">Virion</location>
    </subcellularLocation>
</comment>
<feature type="domain" description="Picornavirus capsid" evidence="4">
    <location>
        <begin position="393"/>
        <end position="485"/>
    </location>
</feature>
<evidence type="ECO:0000256" key="3">
    <source>
        <dbReference type="ARBA" id="ARBA00022844"/>
    </source>
</evidence>
<dbReference type="CDD" id="cd00205">
    <property type="entry name" value="rhv_like"/>
    <property type="match status" value="2"/>
</dbReference>
<dbReference type="InterPro" id="IPR014872">
    <property type="entry name" value="Dicistrovirus_capsid-polyPr_C"/>
</dbReference>
<feature type="domain" description="Dicistrovirus capsid-polyprotein C-terminal" evidence="5">
    <location>
        <begin position="609"/>
        <end position="851"/>
    </location>
</feature>
<dbReference type="SUPFAM" id="SSF88633">
    <property type="entry name" value="Positive stranded ssRNA viruses"/>
    <property type="match status" value="3"/>
</dbReference>
<keyword evidence="2" id="KW-0167">Capsid protein</keyword>
<dbReference type="Gene3D" id="4.10.690.10">
    <property type="entry name" value="Cricket Paralysis Virus, Vp4, Chain D"/>
    <property type="match status" value="1"/>
</dbReference>
<dbReference type="Pfam" id="PF08762">
    <property type="entry name" value="CRPV_capsid"/>
    <property type="match status" value="1"/>
</dbReference>
<dbReference type="InterPro" id="IPR001676">
    <property type="entry name" value="Picornavirus_capsid"/>
</dbReference>
<dbReference type="InterPro" id="IPR033703">
    <property type="entry name" value="Rhv-like"/>
</dbReference>
<evidence type="ECO:0000259" key="5">
    <source>
        <dbReference type="Pfam" id="PF08762"/>
    </source>
</evidence>
<reference evidence="7" key="1">
    <citation type="submission" date="2017-05" db="EMBL/GenBank/DDBJ databases">
        <title>New viruses from a metagenomic survey of invertebrates and Fucus.</title>
        <authorList>
            <person name="Waldron F.M."/>
            <person name="Obbard D.J."/>
        </authorList>
    </citation>
    <scope>NUCLEOTIDE SEQUENCE</scope>
    <source>
        <strain evidence="7">I38</strain>
    </source>
</reference>
<evidence type="ECO:0000256" key="2">
    <source>
        <dbReference type="ARBA" id="ARBA00022561"/>
    </source>
</evidence>
<dbReference type="GO" id="GO:0019028">
    <property type="term" value="C:viral capsid"/>
    <property type="evidence" value="ECO:0007669"/>
    <property type="project" value="UniProtKB-KW"/>
</dbReference>
<feature type="domain" description="Capsid protein VP4 dicistrovirus" evidence="6">
    <location>
        <begin position="243"/>
        <end position="290"/>
    </location>
</feature>
<name>A0A221LFD4_9VIRU</name>
<organism evidence="7">
    <name type="scientific">Caledonia beadlet anemone dicistro-like virus 2</name>
    <dbReference type="NCBI Taxonomy" id="2021908"/>
    <lineage>
        <taxon>Viruses</taxon>
        <taxon>Riboviria</taxon>
        <taxon>Orthornavirae</taxon>
        <taxon>Pisuviricota</taxon>
        <taxon>Pisoniviricetes</taxon>
        <taxon>Picornavirales</taxon>
        <taxon>Dicistroviridae</taxon>
    </lineage>
</organism>
<dbReference type="InterPro" id="IPR029053">
    <property type="entry name" value="Viral_coat"/>
</dbReference>
<dbReference type="GO" id="GO:0005198">
    <property type="term" value="F:structural molecule activity"/>
    <property type="evidence" value="ECO:0007669"/>
    <property type="project" value="InterPro"/>
</dbReference>
<dbReference type="Gene3D" id="2.60.120.20">
    <property type="match status" value="3"/>
</dbReference>
<dbReference type="EMBL" id="MF189973">
    <property type="protein sequence ID" value="ASM93985.1"/>
    <property type="molecule type" value="Genomic_RNA"/>
</dbReference>
<feature type="domain" description="Picornavirus capsid" evidence="4">
    <location>
        <begin position="35"/>
        <end position="142"/>
    </location>
</feature>
<evidence type="ECO:0000259" key="4">
    <source>
        <dbReference type="Pfam" id="PF00073"/>
    </source>
</evidence>
<evidence type="ECO:0000259" key="6">
    <source>
        <dbReference type="Pfam" id="PF11492"/>
    </source>
</evidence>
<dbReference type="InterPro" id="IPR024343">
    <property type="entry name" value="VP4_dicistrovir"/>
</dbReference>
<accession>A0A221LFD4</accession>
<protein>
    <submittedName>
        <fullName evidence="7">Putative ORF2</fullName>
    </submittedName>
</protein>
<evidence type="ECO:0000256" key="1">
    <source>
        <dbReference type="ARBA" id="ARBA00004328"/>
    </source>
</evidence>